<keyword evidence="2" id="KW-1133">Transmembrane helix</keyword>
<feature type="compositionally biased region" description="Low complexity" evidence="1">
    <location>
        <begin position="123"/>
        <end position="146"/>
    </location>
</feature>
<dbReference type="SUPFAM" id="SSF50370">
    <property type="entry name" value="Ricin B-like lectins"/>
    <property type="match status" value="1"/>
</dbReference>
<comment type="caution">
    <text evidence="4">The sequence shown here is derived from an EMBL/GenBank/DDBJ whole genome shotgun (WGS) entry which is preliminary data.</text>
</comment>
<organism evidence="4 5">
    <name type="scientific">Streptomyces spongiae</name>
    <dbReference type="NCBI Taxonomy" id="565072"/>
    <lineage>
        <taxon>Bacteria</taxon>
        <taxon>Bacillati</taxon>
        <taxon>Actinomycetota</taxon>
        <taxon>Actinomycetes</taxon>
        <taxon>Kitasatosporales</taxon>
        <taxon>Streptomycetaceae</taxon>
        <taxon>Streptomyces</taxon>
    </lineage>
</organism>
<evidence type="ECO:0000256" key="2">
    <source>
        <dbReference type="SAM" id="Phobius"/>
    </source>
</evidence>
<dbReference type="PROSITE" id="PS50231">
    <property type="entry name" value="RICIN_B_LECTIN"/>
    <property type="match status" value="1"/>
</dbReference>
<feature type="compositionally biased region" description="Low complexity" evidence="1">
    <location>
        <begin position="7"/>
        <end position="18"/>
    </location>
</feature>
<feature type="compositionally biased region" description="Low complexity" evidence="1">
    <location>
        <begin position="194"/>
        <end position="216"/>
    </location>
</feature>
<feature type="domain" description="Ricin B lectin" evidence="3">
    <location>
        <begin position="279"/>
        <end position="434"/>
    </location>
</feature>
<feature type="region of interest" description="Disordered" evidence="1">
    <location>
        <begin position="172"/>
        <end position="278"/>
    </location>
</feature>
<dbReference type="Pfam" id="PF14200">
    <property type="entry name" value="RicinB_lectin_2"/>
    <property type="match status" value="1"/>
</dbReference>
<keyword evidence="2" id="KW-0812">Transmembrane</keyword>
<feature type="compositionally biased region" description="Low complexity" evidence="1">
    <location>
        <begin position="227"/>
        <end position="250"/>
    </location>
</feature>
<proteinExistence type="predicted"/>
<protein>
    <recommendedName>
        <fullName evidence="3">Ricin B lectin domain-containing protein</fullName>
    </recommendedName>
</protein>
<feature type="compositionally biased region" description="Basic and acidic residues" evidence="1">
    <location>
        <begin position="98"/>
        <end position="115"/>
    </location>
</feature>
<dbReference type="AlphaFoldDB" id="A0A5N8XYP6"/>
<dbReference type="Gene3D" id="2.80.10.50">
    <property type="match status" value="1"/>
</dbReference>
<dbReference type="CDD" id="cd00161">
    <property type="entry name" value="beta-trefoil_Ricin-like"/>
    <property type="match status" value="1"/>
</dbReference>
<dbReference type="OrthoDB" id="3444343at2"/>
<feature type="transmembrane region" description="Helical" evidence="2">
    <location>
        <begin position="154"/>
        <end position="175"/>
    </location>
</feature>
<keyword evidence="2" id="KW-0472">Membrane</keyword>
<evidence type="ECO:0000313" key="5">
    <source>
        <dbReference type="Proteomes" id="UP000400924"/>
    </source>
</evidence>
<dbReference type="SMART" id="SM00458">
    <property type="entry name" value="RICIN"/>
    <property type="match status" value="1"/>
</dbReference>
<evidence type="ECO:0000259" key="3">
    <source>
        <dbReference type="SMART" id="SM00458"/>
    </source>
</evidence>
<keyword evidence="5" id="KW-1185">Reference proteome</keyword>
<dbReference type="EMBL" id="VJZC01000816">
    <property type="protein sequence ID" value="MPY64484.1"/>
    <property type="molecule type" value="Genomic_DNA"/>
</dbReference>
<name>A0A5N8XYP6_9ACTN</name>
<gene>
    <name evidence="4" type="ORF">FNH08_47235</name>
</gene>
<reference evidence="4 5" key="1">
    <citation type="submission" date="2019-07" db="EMBL/GenBank/DDBJ databases">
        <title>New species of Amycolatopsis and Streptomyces.</title>
        <authorList>
            <person name="Duangmal K."/>
            <person name="Teo W.F.A."/>
            <person name="Lipun K."/>
        </authorList>
    </citation>
    <scope>NUCLEOTIDE SEQUENCE [LARGE SCALE GENOMIC DNA]</scope>
    <source>
        <strain evidence="4 5">NBRC 106415</strain>
    </source>
</reference>
<feature type="compositionally biased region" description="Basic and acidic residues" evidence="1">
    <location>
        <begin position="217"/>
        <end position="226"/>
    </location>
</feature>
<feature type="region of interest" description="Disordered" evidence="1">
    <location>
        <begin position="1"/>
        <end position="151"/>
    </location>
</feature>
<dbReference type="InterPro" id="IPR000772">
    <property type="entry name" value="Ricin_B_lectin"/>
</dbReference>
<dbReference type="RefSeq" id="WP_152778051.1">
    <property type="nucleotide sequence ID" value="NZ_VJZC01000816.1"/>
</dbReference>
<feature type="compositionally biased region" description="Basic and acidic residues" evidence="1">
    <location>
        <begin position="177"/>
        <end position="189"/>
    </location>
</feature>
<evidence type="ECO:0000313" key="4">
    <source>
        <dbReference type="EMBL" id="MPY64484.1"/>
    </source>
</evidence>
<feature type="compositionally biased region" description="Low complexity" evidence="1">
    <location>
        <begin position="262"/>
        <end position="278"/>
    </location>
</feature>
<evidence type="ECO:0000256" key="1">
    <source>
        <dbReference type="SAM" id="MobiDB-lite"/>
    </source>
</evidence>
<dbReference type="InterPro" id="IPR035992">
    <property type="entry name" value="Ricin_B-like_lectins"/>
</dbReference>
<feature type="compositionally biased region" description="Basic and acidic residues" evidence="1">
    <location>
        <begin position="78"/>
        <end position="87"/>
    </location>
</feature>
<dbReference type="Proteomes" id="UP000400924">
    <property type="component" value="Unassembled WGS sequence"/>
</dbReference>
<accession>A0A5N8XYP6</accession>
<feature type="compositionally biased region" description="Basic residues" evidence="1">
    <location>
        <begin position="251"/>
        <end position="261"/>
    </location>
</feature>
<sequence length="434" mass="43797">MGAQRNTGDGATPATTGGLPHVRVAVALPGGSEPPEGALTPGGPAVPGRSANSVAQEAGEREEQARTAAAPVPKTGRKVGEAGEAGRTDGGAVSAAARSEKAKEVEKAGEAKQVEQAEEAEEAMSSAVAMGNEGSPPGAAEAASPRRGPKKPMLAAAAIVGAVLIAVPFLLMGGGNDEDKRRNVSREASDTVLDAGAASGDAGDYSTEPPSASPSEKPSKKPRQEKGATAPSSSAAPKSTASGPATGAGKSKSKAQSKTKSRTGGTSGARSAANAASSSGKVLIKNATTAMCADVPYFGAGKDADHVNQYFCDNTSADNQLWNLQVRSQGGGPGGAHLFRITNNKGGLCMDLPDYGAKPAGTNVSLAHCNATAHDNQLWWLDPRADGTYWIRNFASGGLCLDVSGFATGGSAARLTIYHCNDSTKADDHHWSLV</sequence>